<dbReference type="EMBL" id="CM024799">
    <property type="protein sequence ID" value="KAG8013500.1"/>
    <property type="molecule type" value="Genomic_DNA"/>
</dbReference>
<comment type="caution">
    <text evidence="1">The sequence shown here is derived from an EMBL/GenBank/DDBJ whole genome shotgun (WGS) entry which is preliminary data.</text>
</comment>
<dbReference type="Proteomes" id="UP000805704">
    <property type="component" value="Chromosome 11"/>
</dbReference>
<name>A0ACB7FHI7_NIBAL</name>
<keyword evidence="2" id="KW-1185">Reference proteome</keyword>
<organism evidence="1 2">
    <name type="scientific">Nibea albiflora</name>
    <name type="common">Yellow drum</name>
    <name type="synonym">Corvina albiflora</name>
    <dbReference type="NCBI Taxonomy" id="240163"/>
    <lineage>
        <taxon>Eukaryota</taxon>
        <taxon>Metazoa</taxon>
        <taxon>Chordata</taxon>
        <taxon>Craniata</taxon>
        <taxon>Vertebrata</taxon>
        <taxon>Euteleostomi</taxon>
        <taxon>Actinopterygii</taxon>
        <taxon>Neopterygii</taxon>
        <taxon>Teleostei</taxon>
        <taxon>Neoteleostei</taxon>
        <taxon>Acanthomorphata</taxon>
        <taxon>Eupercaria</taxon>
        <taxon>Sciaenidae</taxon>
        <taxon>Nibea</taxon>
    </lineage>
</organism>
<reference evidence="1" key="1">
    <citation type="submission" date="2020-04" db="EMBL/GenBank/DDBJ databases">
        <title>A chromosome-scale assembly and high-density genetic map of the yellow drum (Nibea albiflora) genome.</title>
        <authorList>
            <person name="Xu D."/>
            <person name="Zhang W."/>
            <person name="Chen R."/>
            <person name="Tan P."/>
            <person name="Wang L."/>
            <person name="Song H."/>
            <person name="Tian L."/>
            <person name="Zhu Q."/>
            <person name="Wang B."/>
        </authorList>
    </citation>
    <scope>NUCLEOTIDE SEQUENCE</scope>
    <source>
        <strain evidence="1">ZJHYS-2018</strain>
    </source>
</reference>
<evidence type="ECO:0000313" key="2">
    <source>
        <dbReference type="Proteomes" id="UP000805704"/>
    </source>
</evidence>
<sequence>MLLCRVTAVSQTLARWGRRSRQGGGLLLHRALSFSSGRCHGVSSGEASSSQGLYRDTVLLPRTEFPMKLTGQKLLDRELEIQKDCGFADLYSWQRERKAKKEFCLHDGPPYANGDPHVGHALNKILKDIRNRFEVLRGRQVHYVPGWDCHGLPIELKALGELGTGGLSPLQIRQKARAFAEGAIARQKAAFQRWGVMADWDQCYYTYDGAYEAAQLKVFQEMHGKGLIYQDYKPVFWSPSSRTALAEAELEYNPEHVSRAIYATFPLITLPPKIASEAGSQLEGGICKHPTVPAKEVPLLPANHVTMAKGTGLVHTAPAHGMEDYSVASQFKLPVECMVDEDGKFTELAGPELQNLSAMSEGTDKVISMLKECGALLKEEQCVHSYPYDWRTKQPVVIRPSKQWFINTASLKDKATEALQKVRVLPESARSSLLAMLDRRTYWCISRQRSWGVPIPVFYHRETGEALINKHTVSHIADVFKEKGSDCWWELPIESLLPAEVLKKSKAGTVTDYVRGEDVLDIWFDSGASWAAVLKEEIDGDSEEPESRLSWLPAPLRKPLATESDSRADAYVEGKDQLGGWFQSSLLTSVAVRNKAPYKSLVVHGFAVSEKGEKMSKSLGNVVDPDEVISGGKDASAPAYGADALRWWVAESNVFSEVQIGPTALNSARDSINKLRNTLKFLLGNLQGFDPRVQAVDPKEMHYIDQYMLHLLREYSIKVTDAYSEFDAGRAVRVLQSFITRDLSSFYFSIIKDRLYCEPEDSLGRRSCQTALEEILDGVTRSIAPVLPHLAEEVYLHAPGHDEGETLFKSGWIKSSSVWRRPGLEEAVEGACAIRDSFLSSIPGKNAAQYDLTIAIEPGLLFELMESLQEEPTSTSSQLAELMMVARVNLTSELPRDLPPDAILSHGTFLINLEGGVIREDSPYDIAAVPTSAARCPRCRRYTAESADCLCPRCQAVVSQAQ</sequence>
<evidence type="ECO:0000313" key="1">
    <source>
        <dbReference type="EMBL" id="KAG8013500.1"/>
    </source>
</evidence>
<accession>A0ACB7FHI7</accession>
<proteinExistence type="predicted"/>
<gene>
    <name evidence="1" type="primary">IARS2</name>
    <name evidence="1" type="ORF">GBF38_021900</name>
</gene>
<keyword evidence="1" id="KW-0436">Ligase</keyword>
<protein>
    <submittedName>
        <fullName evidence="1">Isoleucine--tRNA ligase</fullName>
    </submittedName>
</protein>